<reference evidence="3 4" key="1">
    <citation type="journal article" date="2011" name="PLoS ONE">
        <title>The complete genome sequence of Thermoproteus tenax: a physiologically versatile member of the Crenarchaeota.</title>
        <authorList>
            <person name="Siebers B."/>
            <person name="Zaparty M."/>
            <person name="Raddatz G."/>
            <person name="Tjaden B."/>
            <person name="Albers S.V."/>
            <person name="Bell S.D."/>
            <person name="Blombach F."/>
            <person name="Kletzin A."/>
            <person name="Kyrpides N."/>
            <person name="Lanz C."/>
            <person name="Plagens A."/>
            <person name="Rampp M."/>
            <person name="Rosinus A."/>
            <person name="von Jan M."/>
            <person name="Makarova K.S."/>
            <person name="Klenk H.P."/>
            <person name="Schuster S.C."/>
            <person name="Hensel R."/>
        </authorList>
    </citation>
    <scope>NUCLEOTIDE SEQUENCE [LARGE SCALE GENOMIC DNA]</scope>
    <source>
        <strain evidence="4">ATCC 35583 / DSM 2078 / JCM 9277 / NBRC 100435 / Kra 1</strain>
    </source>
</reference>
<evidence type="ECO:0000313" key="4">
    <source>
        <dbReference type="Proteomes" id="UP000002654"/>
    </source>
</evidence>
<evidence type="ECO:0000256" key="1">
    <source>
        <dbReference type="ARBA" id="ARBA00023235"/>
    </source>
</evidence>
<dbReference type="Pfam" id="PF06026">
    <property type="entry name" value="Rib_5-P_isom_A"/>
    <property type="match status" value="1"/>
</dbReference>
<keyword evidence="1 3" id="KW-0413">Isomerase</keyword>
<sequence length="226" mass="24558">MKHLLARKAAEYIREGSIVGLGSGSTAKAFIEELAKRVREDGLTVTLVSTSVDSELKAAEVGLDKYLAPLWAVDRIDIAVDGADELTRDRLFLKGGGGAMFREKVVDYRASTLIIIAESHKLVDRIPARHPIPIEVLPAAWRLVADDIVKRWGGKAVLRVCQCGGKLGPLVTDNGNYILDWAPPGPIDPALEDELRGIPGVIESGIFSKRRDAVVLLADERGVFEL</sequence>
<accession>G4RM57</accession>
<dbReference type="NCBIfam" id="TIGR00021">
    <property type="entry name" value="rpiA"/>
    <property type="match status" value="1"/>
</dbReference>
<gene>
    <name evidence="3" type="primary">rpiA</name>
    <name evidence="3" type="ordered locus">TTX_2039</name>
</gene>
<dbReference type="AlphaFoldDB" id="G4RM57"/>
<dbReference type="HOGENOM" id="CLU_056590_1_1_2"/>
<dbReference type="RefSeq" id="WP_014127905.1">
    <property type="nucleotide sequence ID" value="NC_016070.1"/>
</dbReference>
<dbReference type="Proteomes" id="UP000002654">
    <property type="component" value="Chromosome"/>
</dbReference>
<dbReference type="OrthoDB" id="19013at2157"/>
<dbReference type="InterPro" id="IPR004788">
    <property type="entry name" value="Ribose5P_isomerase_type_A"/>
</dbReference>
<dbReference type="CDD" id="cd01398">
    <property type="entry name" value="RPI_A"/>
    <property type="match status" value="1"/>
</dbReference>
<dbReference type="PANTHER" id="PTHR11934">
    <property type="entry name" value="RIBOSE-5-PHOSPHATE ISOMERASE"/>
    <property type="match status" value="1"/>
</dbReference>
<dbReference type="Gene3D" id="3.30.70.260">
    <property type="match status" value="1"/>
</dbReference>
<dbReference type="SUPFAM" id="SSF100950">
    <property type="entry name" value="NagB/RpiA/CoA transferase-like"/>
    <property type="match status" value="1"/>
</dbReference>
<dbReference type="SUPFAM" id="SSF75445">
    <property type="entry name" value="D-ribose-5-phosphate isomerase (RpiA), lid domain"/>
    <property type="match status" value="1"/>
</dbReference>
<organism evidence="3 4">
    <name type="scientific">Thermoproteus tenax (strain ATCC 35583 / DSM 2078 / JCM 9277 / NBRC 100435 / Kra 1)</name>
    <dbReference type="NCBI Taxonomy" id="768679"/>
    <lineage>
        <taxon>Archaea</taxon>
        <taxon>Thermoproteota</taxon>
        <taxon>Thermoprotei</taxon>
        <taxon>Thermoproteales</taxon>
        <taxon>Thermoproteaceae</taxon>
        <taxon>Thermoproteus</taxon>
    </lineage>
</organism>
<proteinExistence type="predicted"/>
<dbReference type="Gene3D" id="3.40.50.1360">
    <property type="match status" value="1"/>
</dbReference>
<name>G4RM57_THETK</name>
<dbReference type="GO" id="GO:0004751">
    <property type="term" value="F:ribose-5-phosphate isomerase activity"/>
    <property type="evidence" value="ECO:0007669"/>
    <property type="project" value="UniProtKB-UniRule"/>
</dbReference>
<dbReference type="KEGG" id="ttn:TTX_2039"/>
<dbReference type="PANTHER" id="PTHR11934:SF0">
    <property type="entry name" value="RIBOSE-5-PHOSPHATE ISOMERASE"/>
    <property type="match status" value="1"/>
</dbReference>
<dbReference type="NCBIfam" id="NF001924">
    <property type="entry name" value="PRK00702.1"/>
    <property type="match status" value="1"/>
</dbReference>
<dbReference type="PaxDb" id="768679-TTX_2039"/>
<protein>
    <recommendedName>
        <fullName evidence="2">Ribose 5-phosphate isomerase A</fullName>
        <ecNumber evidence="2">5.3.1.6</ecNumber>
    </recommendedName>
</protein>
<dbReference type="STRING" id="768679.TTX_2039"/>
<dbReference type="eggNOG" id="arCOG01122">
    <property type="taxonomic scope" value="Archaea"/>
</dbReference>
<dbReference type="EC" id="5.3.1.6" evidence="2"/>
<dbReference type="GO" id="GO:0005829">
    <property type="term" value="C:cytosol"/>
    <property type="evidence" value="ECO:0007669"/>
    <property type="project" value="TreeGrafter"/>
</dbReference>
<dbReference type="GO" id="GO:0006014">
    <property type="term" value="P:D-ribose metabolic process"/>
    <property type="evidence" value="ECO:0007669"/>
    <property type="project" value="TreeGrafter"/>
</dbReference>
<dbReference type="InterPro" id="IPR037171">
    <property type="entry name" value="NagB/RpiA_transferase-like"/>
</dbReference>
<dbReference type="GO" id="GO:0009052">
    <property type="term" value="P:pentose-phosphate shunt, non-oxidative branch"/>
    <property type="evidence" value="ECO:0007669"/>
    <property type="project" value="InterPro"/>
</dbReference>
<evidence type="ECO:0000313" key="3">
    <source>
        <dbReference type="EMBL" id="CCC82652.1"/>
    </source>
</evidence>
<dbReference type="GeneID" id="11262928"/>
<dbReference type="EMBL" id="FN869859">
    <property type="protein sequence ID" value="CCC82652.1"/>
    <property type="molecule type" value="Genomic_DNA"/>
</dbReference>
<keyword evidence="4" id="KW-1185">Reference proteome</keyword>
<evidence type="ECO:0000256" key="2">
    <source>
        <dbReference type="NCBIfam" id="TIGR00021"/>
    </source>
</evidence>
<dbReference type="PATRIC" id="fig|768679.9.peg.2065"/>